<evidence type="ECO:0000256" key="5">
    <source>
        <dbReference type="ARBA" id="ARBA00023136"/>
    </source>
</evidence>
<dbReference type="Proteomes" id="UP000284660">
    <property type="component" value="Unassembled WGS sequence"/>
</dbReference>
<keyword evidence="6" id="KW-0813">Transport</keyword>
<dbReference type="RefSeq" id="WP_008780293.1">
    <property type="nucleotide sequence ID" value="NZ_BAABYH010000001.1"/>
</dbReference>
<evidence type="ECO:0000256" key="4">
    <source>
        <dbReference type="ARBA" id="ARBA00022989"/>
    </source>
</evidence>
<evidence type="ECO:0000256" key="6">
    <source>
        <dbReference type="RuleBase" id="RU004057"/>
    </source>
</evidence>
<sequence>MSILLSLQAVGSQTADQMPDLTAVAVPTEAEINVIDLAFKGGWIMVVLLLLSLMAIYIFVQRLIIIRRAGKEDETFMNRIKDYIHEGKVDSALNLCRSTNTPSARMIEKGITRLGRPMNDVLVAIENVGNLEIAKLEKGFPLIATTAAGAPMLGFLGTVTGMVRAFFDMANAGTNVDVSLLSGGIYEALVTTVGGLVVGIITLFAYNYLVSQVDNVVNKMEARTMEFMDLLNEPAN</sequence>
<keyword evidence="3" id="KW-0812">Transmembrane</keyword>
<gene>
    <name evidence="8" type="ORF">DW782_12360</name>
</gene>
<dbReference type="EMBL" id="QSJN01000007">
    <property type="protein sequence ID" value="RHD73930.1"/>
    <property type="molecule type" value="Genomic_DNA"/>
</dbReference>
<comment type="similarity">
    <text evidence="6">Belongs to the exbB/tolQ family.</text>
</comment>
<evidence type="ECO:0000256" key="1">
    <source>
        <dbReference type="ARBA" id="ARBA00004651"/>
    </source>
</evidence>
<dbReference type="GO" id="GO:0005886">
    <property type="term" value="C:plasma membrane"/>
    <property type="evidence" value="ECO:0007669"/>
    <property type="project" value="UniProtKB-SubCell"/>
</dbReference>
<evidence type="ECO:0000313" key="9">
    <source>
        <dbReference type="Proteomes" id="UP000284660"/>
    </source>
</evidence>
<comment type="subcellular location">
    <subcellularLocation>
        <location evidence="1">Cell membrane</location>
        <topology evidence="1">Multi-pass membrane protein</topology>
    </subcellularLocation>
    <subcellularLocation>
        <location evidence="6">Membrane</location>
        <topology evidence="6">Multi-pass membrane protein</topology>
    </subcellularLocation>
</comment>
<reference evidence="8 9" key="1">
    <citation type="submission" date="2018-08" db="EMBL/GenBank/DDBJ databases">
        <title>A genome reference for cultivated species of the human gut microbiota.</title>
        <authorList>
            <person name="Zou Y."/>
            <person name="Xue W."/>
            <person name="Luo G."/>
        </authorList>
    </citation>
    <scope>NUCLEOTIDE SEQUENCE [LARGE SCALE GENOMIC DNA]</scope>
    <source>
        <strain evidence="8 9">AM30-4</strain>
    </source>
</reference>
<accession>A0A3R6IZP1</accession>
<protein>
    <submittedName>
        <fullName evidence="8">MotA/TolQ/ExbB proton channel family protein</fullName>
    </submittedName>
</protein>
<keyword evidence="5" id="KW-0472">Membrane</keyword>
<organism evidence="8 9">
    <name type="scientific">Parabacteroides distasonis</name>
    <dbReference type="NCBI Taxonomy" id="823"/>
    <lineage>
        <taxon>Bacteria</taxon>
        <taxon>Pseudomonadati</taxon>
        <taxon>Bacteroidota</taxon>
        <taxon>Bacteroidia</taxon>
        <taxon>Bacteroidales</taxon>
        <taxon>Tannerellaceae</taxon>
        <taxon>Parabacteroides</taxon>
    </lineage>
</organism>
<dbReference type="PANTHER" id="PTHR30625">
    <property type="entry name" value="PROTEIN TOLQ"/>
    <property type="match status" value="1"/>
</dbReference>
<dbReference type="InterPro" id="IPR050790">
    <property type="entry name" value="ExbB/TolQ_transport"/>
</dbReference>
<keyword evidence="4" id="KW-1133">Transmembrane helix</keyword>
<evidence type="ECO:0000256" key="3">
    <source>
        <dbReference type="ARBA" id="ARBA00022692"/>
    </source>
</evidence>
<dbReference type="Pfam" id="PF01618">
    <property type="entry name" value="MotA_ExbB"/>
    <property type="match status" value="1"/>
</dbReference>
<evidence type="ECO:0000256" key="2">
    <source>
        <dbReference type="ARBA" id="ARBA00022475"/>
    </source>
</evidence>
<name>A0A3R6IZP1_PARDI</name>
<keyword evidence="2" id="KW-1003">Cell membrane</keyword>
<dbReference type="AlphaFoldDB" id="A0A3R6IZP1"/>
<keyword evidence="6" id="KW-0653">Protein transport</keyword>
<proteinExistence type="inferred from homology"/>
<evidence type="ECO:0000259" key="7">
    <source>
        <dbReference type="Pfam" id="PF01618"/>
    </source>
</evidence>
<feature type="domain" description="MotA/TolQ/ExbB proton channel" evidence="7">
    <location>
        <begin position="100"/>
        <end position="221"/>
    </location>
</feature>
<evidence type="ECO:0000313" key="8">
    <source>
        <dbReference type="EMBL" id="RHD73930.1"/>
    </source>
</evidence>
<dbReference type="PANTHER" id="PTHR30625:SF17">
    <property type="entry name" value="TOLQ-RELATED"/>
    <property type="match status" value="1"/>
</dbReference>
<comment type="caution">
    <text evidence="8">The sequence shown here is derived from an EMBL/GenBank/DDBJ whole genome shotgun (WGS) entry which is preliminary data.</text>
</comment>
<dbReference type="GO" id="GO:0017038">
    <property type="term" value="P:protein import"/>
    <property type="evidence" value="ECO:0007669"/>
    <property type="project" value="TreeGrafter"/>
</dbReference>
<dbReference type="InterPro" id="IPR002898">
    <property type="entry name" value="MotA_ExbB_proton_chnl"/>
</dbReference>